<evidence type="ECO:0000256" key="2">
    <source>
        <dbReference type="ARBA" id="ARBA00022448"/>
    </source>
</evidence>
<reference evidence="8 9" key="1">
    <citation type="journal article" date="2010" name="Mol. Plant Microbe Interact.">
        <title>Streptomyces scabies 87-22 contains a coronafacic acid-like biosynthetic cluster that contributes to plant-microbe interactions.</title>
        <authorList>
            <person name="Bignell D.R."/>
            <person name="Seipke R.F."/>
            <person name="Huguet-Tapia J.C."/>
            <person name="Chambers A.H."/>
            <person name="Parry R.J."/>
            <person name="Loria R."/>
        </authorList>
    </citation>
    <scope>NUCLEOTIDE SEQUENCE [LARGE SCALE GENOMIC DNA]</scope>
    <source>
        <strain evidence="8 9">87.22</strain>
    </source>
</reference>
<dbReference type="AlphaFoldDB" id="C9Z7T7"/>
<keyword evidence="3 7" id="KW-0812">Transmembrane</keyword>
<dbReference type="KEGG" id="scb:SCAB_89051"/>
<organism evidence="8 9">
    <name type="scientific">Streptomyces scabiei (strain 87.22)</name>
    <dbReference type="NCBI Taxonomy" id="680198"/>
    <lineage>
        <taxon>Bacteria</taxon>
        <taxon>Bacillati</taxon>
        <taxon>Actinomycetota</taxon>
        <taxon>Actinomycetes</taxon>
        <taxon>Kitasatosporales</taxon>
        <taxon>Streptomycetaceae</taxon>
        <taxon>Streptomyces</taxon>
    </lineage>
</organism>
<name>C9Z7T7_STRSW</name>
<dbReference type="EMBL" id="FN554889">
    <property type="protein sequence ID" value="CBG75840.1"/>
    <property type="molecule type" value="Genomic_DNA"/>
</dbReference>
<dbReference type="PANTHER" id="PTHR45649:SF26">
    <property type="entry name" value="OS04G0435100 PROTEIN"/>
    <property type="match status" value="1"/>
</dbReference>
<sequence length="560" mass="59123">MPGRRRGTAAVRQGAFPPRPTEIVMSATDNEAHTAPRPTPAGSPGGAATPISSAEDADMLAVLGYEQKFDRKVSLWGNFALGFVYLSPLVGVVALFAVGLATAGGPSIFWIGIVGAGQFLVALTFGEIVSQFPLAGGLYQWVRRLWNGRYAWFNAWTYICCITIGITSTALFSSDFAASLFAGTAAEPAISSTPAQRLWIAVAMTVVCLICNCFGTRTLALISKIGLAAELIGIVIVGLYLLIFERHNSVSIFFEASSSNHDSYVVAFIAASLVGLFLFYGFEACGEIAEEVPNPSRSIPRAMQLTVAVGGVAALLAFVGYALAAPDLASILEGKDTNPIPSILQNSLGTVGTKAVLAVIITSFIAGVMSQQAAASRIVFSFARDDMFPGSRVFSKISRKHRVPLNALLAVNVLPLVIFVFVYYSPDSLTKIAAFQMLAGYAAFMMVVLAALRMRLKGWRPAGAWTLGRWGMVVNVAALVYGVFGMVLLAMPTGGPGTPLLDQWIALVGFLIVSAVGLVYLLTAKPERKSTAPEGDAIEVAERLRSRAAALAGTSGGSNA</sequence>
<keyword evidence="4 7" id="KW-1133">Transmembrane helix</keyword>
<dbReference type="GO" id="GO:0016020">
    <property type="term" value="C:membrane"/>
    <property type="evidence" value="ECO:0007669"/>
    <property type="project" value="UniProtKB-SubCell"/>
</dbReference>
<feature type="transmembrane region" description="Helical" evidence="7">
    <location>
        <begin position="432"/>
        <end position="452"/>
    </location>
</feature>
<dbReference type="PANTHER" id="PTHR45649">
    <property type="entry name" value="AMINO-ACID PERMEASE BAT1"/>
    <property type="match status" value="1"/>
</dbReference>
<dbReference type="Proteomes" id="UP000001444">
    <property type="component" value="Chromosome"/>
</dbReference>
<dbReference type="STRING" id="680198.SCAB_89051"/>
<keyword evidence="2" id="KW-0813">Transport</keyword>
<evidence type="ECO:0000256" key="3">
    <source>
        <dbReference type="ARBA" id="ARBA00022692"/>
    </source>
</evidence>
<feature type="transmembrane region" description="Helical" evidence="7">
    <location>
        <begin position="107"/>
        <end position="129"/>
    </location>
</feature>
<protein>
    <submittedName>
        <fullName evidence="8">Putative probable amino acid/metabolite permease</fullName>
    </submittedName>
</protein>
<feature type="region of interest" description="Disordered" evidence="6">
    <location>
        <begin position="1"/>
        <end position="49"/>
    </location>
</feature>
<feature type="transmembrane region" description="Helical" evidence="7">
    <location>
        <begin position="355"/>
        <end position="382"/>
    </location>
</feature>
<dbReference type="Gene3D" id="1.20.1740.10">
    <property type="entry name" value="Amino acid/polyamine transporter I"/>
    <property type="match status" value="1"/>
</dbReference>
<evidence type="ECO:0000256" key="7">
    <source>
        <dbReference type="SAM" id="Phobius"/>
    </source>
</evidence>
<evidence type="ECO:0000313" key="8">
    <source>
        <dbReference type="EMBL" id="CBG75840.1"/>
    </source>
</evidence>
<dbReference type="eggNOG" id="COG0531">
    <property type="taxonomic scope" value="Bacteria"/>
</dbReference>
<feature type="transmembrane region" description="Helical" evidence="7">
    <location>
        <begin position="75"/>
        <end position="101"/>
    </location>
</feature>
<evidence type="ECO:0000256" key="5">
    <source>
        <dbReference type="ARBA" id="ARBA00023136"/>
    </source>
</evidence>
<gene>
    <name evidence="8" type="ordered locus">SCAB_89051</name>
</gene>
<evidence type="ECO:0000256" key="4">
    <source>
        <dbReference type="ARBA" id="ARBA00022989"/>
    </source>
</evidence>
<feature type="transmembrane region" description="Helical" evidence="7">
    <location>
        <begin position="198"/>
        <end position="215"/>
    </location>
</feature>
<keyword evidence="9" id="KW-1185">Reference proteome</keyword>
<comment type="subcellular location">
    <subcellularLocation>
        <location evidence="1">Membrane</location>
        <topology evidence="1">Multi-pass membrane protein</topology>
    </subcellularLocation>
</comment>
<feature type="transmembrane region" description="Helical" evidence="7">
    <location>
        <begin position="503"/>
        <end position="522"/>
    </location>
</feature>
<dbReference type="InterPro" id="IPR002293">
    <property type="entry name" value="AA/rel_permease1"/>
</dbReference>
<proteinExistence type="predicted"/>
<dbReference type="Pfam" id="PF13520">
    <property type="entry name" value="AA_permease_2"/>
    <property type="match status" value="1"/>
</dbReference>
<evidence type="ECO:0000313" key="9">
    <source>
        <dbReference type="Proteomes" id="UP000001444"/>
    </source>
</evidence>
<dbReference type="HOGENOM" id="CLU_004495_0_4_11"/>
<feature type="transmembrane region" description="Helical" evidence="7">
    <location>
        <begin position="150"/>
        <end position="172"/>
    </location>
</feature>
<evidence type="ECO:0000256" key="1">
    <source>
        <dbReference type="ARBA" id="ARBA00004141"/>
    </source>
</evidence>
<evidence type="ECO:0000256" key="6">
    <source>
        <dbReference type="SAM" id="MobiDB-lite"/>
    </source>
</evidence>
<feature type="transmembrane region" description="Helical" evidence="7">
    <location>
        <begin position="264"/>
        <end position="282"/>
    </location>
</feature>
<feature type="transmembrane region" description="Helical" evidence="7">
    <location>
        <begin position="302"/>
        <end position="324"/>
    </location>
</feature>
<accession>C9Z7T7</accession>
<feature type="transmembrane region" description="Helical" evidence="7">
    <location>
        <begin position="227"/>
        <end position="244"/>
    </location>
</feature>
<dbReference type="GO" id="GO:0022857">
    <property type="term" value="F:transmembrane transporter activity"/>
    <property type="evidence" value="ECO:0007669"/>
    <property type="project" value="InterPro"/>
</dbReference>
<dbReference type="PIRSF" id="PIRSF006060">
    <property type="entry name" value="AA_transporter"/>
    <property type="match status" value="1"/>
</dbReference>
<feature type="transmembrane region" description="Helical" evidence="7">
    <location>
        <begin position="403"/>
        <end position="426"/>
    </location>
</feature>
<feature type="transmembrane region" description="Helical" evidence="7">
    <location>
        <begin position="472"/>
        <end position="491"/>
    </location>
</feature>
<keyword evidence="5 7" id="KW-0472">Membrane</keyword>